<dbReference type="Gene3D" id="3.20.20.140">
    <property type="entry name" value="Metal-dependent hydrolases"/>
    <property type="match status" value="1"/>
</dbReference>
<dbReference type="SUPFAM" id="SSF51556">
    <property type="entry name" value="Metallo-dependent hydrolases"/>
    <property type="match status" value="1"/>
</dbReference>
<sequence length="300" mass="31736">MDDLQMVRTIAGDVACDDLGVVNAHDHLFLTSAAMAGVELDNLEAATEEAHAFGLAGGGCIVQWSPAGTRRHLADLRRMSSTINIHIIAATGRHLRAHYPADADIAALSADSLTARFIDDIQHQRCGLIKIATGYWTLDPFERDHVAAAAAAAGHTGAPIAVHLERGTGASQVVDLLEDLGLQPEQIILGHLGRFPDLASIRAVLDRGVYACFDAPSLGNHATDWRTPGLLNDLINAGHLHQLLLGADTTSQLAQPASGGAPGTSNFLTWARQIIGPVVGTTDLSQILTTNAHQAYALRQ</sequence>
<dbReference type="EMBL" id="JBHSWJ010000002">
    <property type="protein sequence ID" value="MFC6715653.1"/>
    <property type="molecule type" value="Genomic_DNA"/>
</dbReference>
<evidence type="ECO:0000256" key="1">
    <source>
        <dbReference type="ARBA" id="ARBA00022723"/>
    </source>
</evidence>
<comment type="caution">
    <text evidence="4">The sequence shown here is derived from an EMBL/GenBank/DDBJ whole genome shotgun (WGS) entry which is preliminary data.</text>
</comment>
<evidence type="ECO:0000256" key="3">
    <source>
        <dbReference type="PROSITE-ProRule" id="PRU00679"/>
    </source>
</evidence>
<proteinExistence type="inferred from homology"/>
<gene>
    <name evidence="4" type="ORF">ACFQBT_18225</name>
</gene>
<dbReference type="Proteomes" id="UP001596356">
    <property type="component" value="Unassembled WGS sequence"/>
</dbReference>
<protein>
    <recommendedName>
        <fullName evidence="6">Phosphotriesterase</fullName>
    </recommendedName>
</protein>
<keyword evidence="5" id="KW-1185">Reference proteome</keyword>
<dbReference type="PIRSF" id="PIRSF016839">
    <property type="entry name" value="PhP"/>
    <property type="match status" value="1"/>
</dbReference>
<name>A0ABW2AYD6_9MICO</name>
<comment type="similarity">
    <text evidence="3">Belongs to the metallo-dependent hydrolases superfamily. Phosphotriesterase family.</text>
</comment>
<dbReference type="RefSeq" id="WP_377824922.1">
    <property type="nucleotide sequence ID" value="NZ_JBHSWJ010000002.1"/>
</dbReference>
<evidence type="ECO:0008006" key="6">
    <source>
        <dbReference type="Google" id="ProtNLM"/>
    </source>
</evidence>
<dbReference type="PANTHER" id="PTHR10819">
    <property type="entry name" value="PHOSPHOTRIESTERASE-RELATED"/>
    <property type="match status" value="1"/>
</dbReference>
<keyword evidence="1" id="KW-0479">Metal-binding</keyword>
<accession>A0ABW2AYD6</accession>
<evidence type="ECO:0000313" key="4">
    <source>
        <dbReference type="EMBL" id="MFC6715653.1"/>
    </source>
</evidence>
<dbReference type="PANTHER" id="PTHR10819:SF3">
    <property type="entry name" value="PHOSPHOTRIESTERASE-RELATED PROTEIN"/>
    <property type="match status" value="1"/>
</dbReference>
<evidence type="ECO:0000313" key="5">
    <source>
        <dbReference type="Proteomes" id="UP001596356"/>
    </source>
</evidence>
<dbReference type="InterPro" id="IPR032466">
    <property type="entry name" value="Metal_Hydrolase"/>
</dbReference>
<feature type="modified residue" description="N6-carboxylysine" evidence="3">
    <location>
        <position position="130"/>
    </location>
</feature>
<evidence type="ECO:0000256" key="2">
    <source>
        <dbReference type="ARBA" id="ARBA00022801"/>
    </source>
</evidence>
<dbReference type="PROSITE" id="PS51347">
    <property type="entry name" value="PHOSPHOTRIESTERASE_2"/>
    <property type="match status" value="1"/>
</dbReference>
<dbReference type="Pfam" id="PF02126">
    <property type="entry name" value="PTE"/>
    <property type="match status" value="1"/>
</dbReference>
<organism evidence="4 5">
    <name type="scientific">Branchiibius cervicis</name>
    <dbReference type="NCBI Taxonomy" id="908252"/>
    <lineage>
        <taxon>Bacteria</taxon>
        <taxon>Bacillati</taxon>
        <taxon>Actinomycetota</taxon>
        <taxon>Actinomycetes</taxon>
        <taxon>Micrococcales</taxon>
        <taxon>Dermacoccaceae</taxon>
        <taxon>Branchiibius</taxon>
    </lineage>
</organism>
<reference evidence="5" key="1">
    <citation type="journal article" date="2019" name="Int. J. Syst. Evol. Microbiol.">
        <title>The Global Catalogue of Microorganisms (GCM) 10K type strain sequencing project: providing services to taxonomists for standard genome sequencing and annotation.</title>
        <authorList>
            <consortium name="The Broad Institute Genomics Platform"/>
            <consortium name="The Broad Institute Genome Sequencing Center for Infectious Disease"/>
            <person name="Wu L."/>
            <person name="Ma J."/>
        </authorList>
    </citation>
    <scope>NUCLEOTIDE SEQUENCE [LARGE SCALE GENOMIC DNA]</scope>
    <source>
        <strain evidence="5">NBRC 106593</strain>
    </source>
</reference>
<keyword evidence="2" id="KW-0378">Hydrolase</keyword>
<dbReference type="InterPro" id="IPR001559">
    <property type="entry name" value="Phosphotriesterase"/>
</dbReference>